<proteinExistence type="predicted"/>
<dbReference type="AlphaFoldDB" id="A0AAD2HYN6"/>
<keyword evidence="3" id="KW-1185">Reference proteome</keyword>
<feature type="region of interest" description="Disordered" evidence="1">
    <location>
        <begin position="127"/>
        <end position="154"/>
    </location>
</feature>
<evidence type="ECO:0000256" key="1">
    <source>
        <dbReference type="SAM" id="MobiDB-lite"/>
    </source>
</evidence>
<evidence type="ECO:0000313" key="2">
    <source>
        <dbReference type="EMBL" id="CAK5283700.1"/>
    </source>
</evidence>
<protein>
    <submittedName>
        <fullName evidence="2">Uncharacterized protein</fullName>
    </submittedName>
</protein>
<gene>
    <name evidence="2" type="ORF">MYCIT1_LOCUS36438</name>
</gene>
<organism evidence="2 3">
    <name type="scientific">Mycena citricolor</name>
    <dbReference type="NCBI Taxonomy" id="2018698"/>
    <lineage>
        <taxon>Eukaryota</taxon>
        <taxon>Fungi</taxon>
        <taxon>Dikarya</taxon>
        <taxon>Basidiomycota</taxon>
        <taxon>Agaricomycotina</taxon>
        <taxon>Agaricomycetes</taxon>
        <taxon>Agaricomycetidae</taxon>
        <taxon>Agaricales</taxon>
        <taxon>Marasmiineae</taxon>
        <taxon>Mycenaceae</taxon>
        <taxon>Mycena</taxon>
    </lineage>
</organism>
<feature type="non-terminal residue" evidence="2">
    <location>
        <position position="1"/>
    </location>
</feature>
<reference evidence="2" key="1">
    <citation type="submission" date="2023-11" db="EMBL/GenBank/DDBJ databases">
        <authorList>
            <person name="De Vega J J."/>
            <person name="De Vega J J."/>
        </authorList>
    </citation>
    <scope>NUCLEOTIDE SEQUENCE</scope>
</reference>
<sequence>CHAFSTEKNQVPTQCCHLTLSEITIVVAHSLHQLTSAEEMICQPETVQFRANICDIQPPRLRDCLVLSRTVRIRRSCQLSHTLRQIMLHHGNAFQDINRVGVRRIRCLRCLKPRGLERSFRNHPIRARRRRGKLNTGTHAPARPPERERHMPGQDSLHVDLIEATPCVDF</sequence>
<dbReference type="EMBL" id="CAVNYO010000472">
    <property type="protein sequence ID" value="CAK5283700.1"/>
    <property type="molecule type" value="Genomic_DNA"/>
</dbReference>
<evidence type="ECO:0000313" key="3">
    <source>
        <dbReference type="Proteomes" id="UP001295794"/>
    </source>
</evidence>
<feature type="compositionally biased region" description="Basic and acidic residues" evidence="1">
    <location>
        <begin position="144"/>
        <end position="154"/>
    </location>
</feature>
<dbReference type="Proteomes" id="UP001295794">
    <property type="component" value="Unassembled WGS sequence"/>
</dbReference>
<name>A0AAD2HYN6_9AGAR</name>
<accession>A0AAD2HYN6</accession>
<comment type="caution">
    <text evidence="2">The sequence shown here is derived from an EMBL/GenBank/DDBJ whole genome shotgun (WGS) entry which is preliminary data.</text>
</comment>